<dbReference type="Pfam" id="PF07678">
    <property type="entry name" value="TED_complement"/>
    <property type="match status" value="1"/>
</dbReference>
<dbReference type="InterPro" id="IPR000020">
    <property type="entry name" value="Anaphylatoxin/fibulin"/>
</dbReference>
<gene>
    <name evidence="11" type="primary">LOC103189476</name>
</gene>
<dbReference type="PROSITE" id="PS01178">
    <property type="entry name" value="ANAPHYLATOXIN_2"/>
    <property type="match status" value="1"/>
</dbReference>
<dbReference type="InterPro" id="IPR050473">
    <property type="entry name" value="A2M/Complement_sys"/>
</dbReference>
<dbReference type="InterPro" id="IPR036595">
    <property type="entry name" value="A-macroglobulin_rcpt-bd_sf"/>
</dbReference>
<dbReference type="FunFam" id="2.60.40.1930:FF:000001">
    <property type="entry name" value="CD109 isoform 3"/>
    <property type="match status" value="1"/>
</dbReference>
<dbReference type="CDD" id="cd00017">
    <property type="entry name" value="ANATO"/>
    <property type="match status" value="1"/>
</dbReference>
<dbReference type="Ensembl" id="ENSCMIT00000030472.1">
    <property type="protein sequence ID" value="ENSCMIP00000030006.1"/>
    <property type="gene ID" value="ENSCMIG00000012895.1"/>
</dbReference>
<reference evidence="11" key="4">
    <citation type="submission" date="2025-08" db="UniProtKB">
        <authorList>
            <consortium name="Ensembl"/>
        </authorList>
    </citation>
    <scope>IDENTIFICATION</scope>
</reference>
<evidence type="ECO:0000313" key="12">
    <source>
        <dbReference type="Proteomes" id="UP000314986"/>
    </source>
</evidence>
<keyword evidence="7" id="KW-1015">Disulfide bond</keyword>
<dbReference type="Pfam" id="PF17791">
    <property type="entry name" value="MG3"/>
    <property type="match status" value="1"/>
</dbReference>
<organism evidence="11 12">
    <name type="scientific">Callorhinchus milii</name>
    <name type="common">Ghost shark</name>
    <dbReference type="NCBI Taxonomy" id="7868"/>
    <lineage>
        <taxon>Eukaryota</taxon>
        <taxon>Metazoa</taxon>
        <taxon>Chordata</taxon>
        <taxon>Craniata</taxon>
        <taxon>Vertebrata</taxon>
        <taxon>Chondrichthyes</taxon>
        <taxon>Holocephali</taxon>
        <taxon>Chimaeriformes</taxon>
        <taxon>Callorhinchidae</taxon>
        <taxon>Callorhinchus</taxon>
    </lineage>
</organism>
<reference evidence="11" key="5">
    <citation type="submission" date="2025-09" db="UniProtKB">
        <authorList>
            <consortium name="Ensembl"/>
        </authorList>
    </citation>
    <scope>IDENTIFICATION</scope>
</reference>
<dbReference type="GO" id="GO:0005615">
    <property type="term" value="C:extracellular space"/>
    <property type="evidence" value="ECO:0007669"/>
    <property type="project" value="InterPro"/>
</dbReference>
<dbReference type="InterPro" id="IPR009048">
    <property type="entry name" value="A-macroglobulin_rcpt-bd"/>
</dbReference>
<dbReference type="InParanoid" id="A0A4W3IR74"/>
<reference evidence="12" key="1">
    <citation type="journal article" date="2006" name="Science">
        <title>Ancient noncoding elements conserved in the human genome.</title>
        <authorList>
            <person name="Venkatesh B."/>
            <person name="Kirkness E.F."/>
            <person name="Loh Y.H."/>
            <person name="Halpern A.L."/>
            <person name="Lee A.P."/>
            <person name="Johnson J."/>
            <person name="Dandona N."/>
            <person name="Viswanathan L.D."/>
            <person name="Tay A."/>
            <person name="Venter J.C."/>
            <person name="Strausberg R.L."/>
            <person name="Brenner S."/>
        </authorList>
    </citation>
    <scope>NUCLEOTIDE SEQUENCE [LARGE SCALE GENOMIC DNA]</scope>
</reference>
<dbReference type="InterPro" id="IPR054587">
    <property type="entry name" value="CO4A-B_CUB_C"/>
</dbReference>
<evidence type="ECO:0000256" key="8">
    <source>
        <dbReference type="ARBA" id="ARBA00023180"/>
    </source>
</evidence>
<dbReference type="InterPro" id="IPR018081">
    <property type="entry name" value="Anaphylatoxin_comp_syst"/>
</dbReference>
<dbReference type="Gene3D" id="2.60.40.690">
    <property type="entry name" value="Alpha-macroglobulin, receptor-binding domain"/>
    <property type="match status" value="1"/>
</dbReference>
<accession>A0A4W3IR74</accession>
<evidence type="ECO:0000256" key="2">
    <source>
        <dbReference type="ARBA" id="ARBA00010952"/>
    </source>
</evidence>
<dbReference type="Gene3D" id="1.20.50.70">
    <property type="match status" value="1"/>
</dbReference>
<dbReference type="Pfam" id="PF01835">
    <property type="entry name" value="MG2"/>
    <property type="match status" value="1"/>
</dbReference>
<dbReference type="InterPro" id="IPR001599">
    <property type="entry name" value="Macroglobln_a2"/>
</dbReference>
<dbReference type="Gene3D" id="1.50.10.20">
    <property type="match status" value="1"/>
</dbReference>
<dbReference type="Gene3D" id="2.60.40.1930">
    <property type="match status" value="3"/>
</dbReference>
<keyword evidence="5" id="KW-0732">Signal</keyword>
<dbReference type="Pfam" id="PF17789">
    <property type="entry name" value="MG4"/>
    <property type="match status" value="1"/>
</dbReference>
<evidence type="ECO:0000256" key="4">
    <source>
        <dbReference type="ARBA" id="ARBA00022690"/>
    </source>
</evidence>
<dbReference type="SUPFAM" id="SSF50242">
    <property type="entry name" value="TIMP-like"/>
    <property type="match status" value="1"/>
</dbReference>
<dbReference type="Gene3D" id="2.60.40.1940">
    <property type="match status" value="1"/>
</dbReference>
<keyword evidence="4" id="KW-0646">Protease inhibitor</keyword>
<dbReference type="FunFam" id="2.60.40.10:FF:000155">
    <property type="entry name" value="complement C3 isoform X1"/>
    <property type="match status" value="1"/>
</dbReference>
<dbReference type="Gene3D" id="2.60.120.1540">
    <property type="match status" value="1"/>
</dbReference>
<dbReference type="InterPro" id="IPR013783">
    <property type="entry name" value="Ig-like_fold"/>
</dbReference>
<dbReference type="FunFam" id="2.60.40.1940:FF:000001">
    <property type="entry name" value="Complement component C3"/>
    <property type="match status" value="1"/>
</dbReference>
<dbReference type="InterPro" id="IPR008993">
    <property type="entry name" value="TIMP-like_OB-fold"/>
</dbReference>
<dbReference type="SUPFAM" id="SSF47686">
    <property type="entry name" value="Anaphylotoxins (complement system)"/>
    <property type="match status" value="1"/>
</dbReference>
<dbReference type="InterPro" id="IPR018933">
    <property type="entry name" value="Netrin_module_non-TIMP"/>
</dbReference>
<dbReference type="Pfam" id="PF01759">
    <property type="entry name" value="NTR"/>
    <property type="match status" value="1"/>
</dbReference>
<evidence type="ECO:0000256" key="5">
    <source>
        <dbReference type="ARBA" id="ARBA00022729"/>
    </source>
</evidence>
<dbReference type="Pfam" id="PF17790">
    <property type="entry name" value="MG1"/>
    <property type="match status" value="1"/>
</dbReference>
<dbReference type="SMART" id="SM00104">
    <property type="entry name" value="ANATO"/>
    <property type="match status" value="1"/>
</dbReference>
<dbReference type="SMART" id="SM00643">
    <property type="entry name" value="C345C"/>
    <property type="match status" value="1"/>
</dbReference>
<dbReference type="InterPro" id="IPR041555">
    <property type="entry name" value="MG3"/>
</dbReference>
<dbReference type="GeneTree" id="ENSGT00940000155739"/>
<feature type="domain" description="Anaphylatoxin-like" evidence="9">
    <location>
        <begin position="647"/>
        <end position="681"/>
    </location>
</feature>
<dbReference type="InterPro" id="IPR047565">
    <property type="entry name" value="Alpha-macroglob_thiol-ester_cl"/>
</dbReference>
<feature type="domain" description="NTR" evidence="10">
    <location>
        <begin position="1484"/>
        <end position="1617"/>
    </location>
</feature>
<dbReference type="Gene3D" id="2.40.50.120">
    <property type="match status" value="1"/>
</dbReference>
<dbReference type="InterPro" id="IPR002890">
    <property type="entry name" value="MG2"/>
</dbReference>
<sequence length="1619" mass="183077">MSVCVPACVSDCEIYLISAPNILHIGVEETVAVQVDGVNRPVSVVVYCMHEVSRQKCSEDVSFQLNAENDYQQFKPITRKDLWKRKVPYISLVAESKELFQSRRMVRVLLSSKQGYIFIQTDKSIYTPNEIVKYRIFTLDHYMKPVSKTIQISIYNSGNMRIYSGDFMSNKISAKQLKLPDIALPGNWRIEVQFASFPMSLRSAQFEVKEFVLPSFGIKVEAERMFYLITAAEFSFTIIAKHTYGEPVEGMAFVRFGIIDEKSNNTFLRGLEQQLSMRNGRVESSILTEKIAKTLKDGQSMEQLLGHYLYMAITVYETSSGEMEETEIRQVKFVSSPYVIDLSKTRRFFTPSTPHSVQVQVSYPNGSPASRVPVQLDTGNRLYTDVNGRISFAKEPGEAADVMAIKVKVTAGDGSPGKEVSEATMTASIFQSQAKSYLYIDVPSREVDLGSSLLVDLKDISFRKLGKIDYYYYMVCVLNIYVLYSRSHPSSVSLIKAFSLYQMIVGSSPTSRTFISDLDYCFGNKRQQSPLSRSTTLKVTLPDSGSVSMVVVDKAVYILNSKNKLTAKKVFEEMNSYDLGCSYGSGVDTANVFKDAGLTFISNAGSVEFREGYSCGKEPRRQKRSLELQQQYTNKLDEFSDEVLRRCCKDGLLLIPTRKTCEQRAKRVREHKCREAFQFCCDYGKELRKNQTRRLDAIGRSMDGDDDDFFDESSIRIRSNFPHSWLWRTLDNLQQGDINFPVPDSITTWEIQAIGMFNSKGICVAEPKEFKVFKKFFISLRLPYSVKRNEQVEIKAVIYNYSDRELEVEIYMSAVDGLCSPAMSHQNARKVKVKENSAYPVFFSIVPLIMGNVPIKVIALIREDDEVPIHDAITKLLWVVGEGVMKTEEKSFSINPHEKSSYDIYEDKPNNQVPDTESYLYIRARGGALGESVDNCLTPDGINKLIRVPRGCAEQTSILMAPTVFAVEYLDKSDQWLTLKPERKDEALQQIEAGYNRILGFKKTDGSYGAWLHYPSSTWLTAFVVKILSIVRTQINVDDQHVRDSVDYLVKGQRTSGYFFDPKPVIHRDMQGGVGGKEHKISITAFVTISLLRARNALKWEAQGSVNQSIEKAAVFLDLQVNSIDRPYVMAITAYALALKDPDSPAAQRANEKLRKMATLISEQGVQFWWADQTLLEENPGRVPKASAITVEATSYALLQTLQMKDLTYAAPIVKWLTEQRNYGGGFHSTQDTVIALEALSAYQMATFEKEDLSLKFEFSVPGSDKRTVQLEKRNALVQEELQFPLGSNIHIELSGRGNATLTVSRWTQACAGFPSTSRFDGVAKSHSTGSIEYEQEDYDYSDYGMAADQPIGHIGWFDIRSRKRRALPNGAEDEGIYYEVCAWREPENEDSEEMPLMGFVDITLLSGFEPETHDLDQVQTNVMKIKDCFTFGAKQLFKIGLIQPATATLYDFYNPSSKCTIFYNAPEQSTVVSKLCQDDVCECAESPCPRLKRTFTNDVADWARIDFACYTPIVDYGKLISLQALSTKRDEIVKAGEVRHFVQRSSCLLKLSDGQSYLLMGKSGKTKDENGKMQYVLDADSWIEQIPSDEKCQGTKSRKPCNKLWEFMEQLEKEGCQV</sequence>
<dbReference type="Pfam" id="PF22661">
    <property type="entry name" value="CO4A-B_CUB_C"/>
    <property type="match status" value="1"/>
</dbReference>
<dbReference type="Gene3D" id="2.20.130.20">
    <property type="match status" value="1"/>
</dbReference>
<evidence type="ECO:0000313" key="11">
    <source>
        <dbReference type="Ensembl" id="ENSCMIP00000030006.1"/>
    </source>
</evidence>
<name>A0A4W3IR74_CALMI</name>
<comment type="similarity">
    <text evidence="2">Belongs to the protease inhibitor I39 (alpha-2-macroglobulin) family.</text>
</comment>
<dbReference type="GO" id="GO:0006956">
    <property type="term" value="P:complement activation"/>
    <property type="evidence" value="ECO:0007669"/>
    <property type="project" value="TreeGrafter"/>
</dbReference>
<dbReference type="PANTHER" id="PTHR11412">
    <property type="entry name" value="MACROGLOBULIN / COMPLEMENT"/>
    <property type="match status" value="1"/>
</dbReference>
<dbReference type="SMART" id="SM01419">
    <property type="entry name" value="Thiol-ester_cl"/>
    <property type="match status" value="1"/>
</dbReference>
<evidence type="ECO:0000256" key="7">
    <source>
        <dbReference type="ARBA" id="ARBA00023157"/>
    </source>
</evidence>
<dbReference type="Gene3D" id="2.60.40.10">
    <property type="entry name" value="Immunoglobulins"/>
    <property type="match status" value="2"/>
</dbReference>
<dbReference type="PANTHER" id="PTHR11412:SF86">
    <property type="entry name" value="COMPLEMENT C4-A-RELATED"/>
    <property type="match status" value="1"/>
</dbReference>
<dbReference type="InterPro" id="IPR041425">
    <property type="entry name" value="C3/4/5_MG1"/>
</dbReference>
<evidence type="ECO:0000256" key="1">
    <source>
        <dbReference type="ARBA" id="ARBA00004613"/>
    </source>
</evidence>
<dbReference type="InterPro" id="IPR001134">
    <property type="entry name" value="Netrin_domain"/>
</dbReference>
<protein>
    <submittedName>
        <fullName evidence="11">Complement C4-like</fullName>
    </submittedName>
</protein>
<reference evidence="12" key="2">
    <citation type="journal article" date="2007" name="PLoS Biol.">
        <title>Survey sequencing and comparative analysis of the elephant shark (Callorhinchus milii) genome.</title>
        <authorList>
            <person name="Venkatesh B."/>
            <person name="Kirkness E.F."/>
            <person name="Loh Y.H."/>
            <person name="Halpern A.L."/>
            <person name="Lee A.P."/>
            <person name="Johnson J."/>
            <person name="Dandona N."/>
            <person name="Viswanathan L.D."/>
            <person name="Tay A."/>
            <person name="Venter J.C."/>
            <person name="Strausberg R.L."/>
            <person name="Brenner S."/>
        </authorList>
    </citation>
    <scope>NUCLEOTIDE SEQUENCE [LARGE SCALE GENOMIC DNA]</scope>
</reference>
<dbReference type="Pfam" id="PF07677">
    <property type="entry name" value="A2M_recep"/>
    <property type="match status" value="1"/>
</dbReference>
<reference evidence="12" key="3">
    <citation type="journal article" date="2014" name="Nature">
        <title>Elephant shark genome provides unique insights into gnathostome evolution.</title>
        <authorList>
            <consortium name="International Elephant Shark Genome Sequencing Consortium"/>
            <person name="Venkatesh B."/>
            <person name="Lee A.P."/>
            <person name="Ravi V."/>
            <person name="Maurya A.K."/>
            <person name="Lian M.M."/>
            <person name="Swann J.B."/>
            <person name="Ohta Y."/>
            <person name="Flajnik M.F."/>
            <person name="Sutoh Y."/>
            <person name="Kasahara M."/>
            <person name="Hoon S."/>
            <person name="Gangu V."/>
            <person name="Roy S.W."/>
            <person name="Irimia M."/>
            <person name="Korzh V."/>
            <person name="Kondrychyn I."/>
            <person name="Lim Z.W."/>
            <person name="Tay B.H."/>
            <person name="Tohari S."/>
            <person name="Kong K.W."/>
            <person name="Ho S."/>
            <person name="Lorente-Galdos B."/>
            <person name="Quilez J."/>
            <person name="Marques-Bonet T."/>
            <person name="Raney B.J."/>
            <person name="Ingham P.W."/>
            <person name="Tay A."/>
            <person name="Hillier L.W."/>
            <person name="Minx P."/>
            <person name="Boehm T."/>
            <person name="Wilson R.K."/>
            <person name="Brenner S."/>
            <person name="Warren W.C."/>
        </authorList>
    </citation>
    <scope>NUCLEOTIDE SEQUENCE [LARGE SCALE GENOMIC DNA]</scope>
</reference>
<keyword evidence="6" id="KW-0722">Serine protease inhibitor</keyword>
<dbReference type="PROSITE" id="PS01177">
    <property type="entry name" value="ANAPHYLATOXIN_1"/>
    <property type="match status" value="1"/>
</dbReference>
<proteinExistence type="inferred from homology"/>
<dbReference type="SUPFAM" id="SSF49410">
    <property type="entry name" value="Alpha-macroglobulin receptor domain"/>
    <property type="match status" value="1"/>
</dbReference>
<dbReference type="STRING" id="7868.ENSCMIP00000030006"/>
<dbReference type="Proteomes" id="UP000314986">
    <property type="component" value="Unassembled WGS sequence"/>
</dbReference>
<keyword evidence="3" id="KW-0964">Secreted</keyword>
<dbReference type="CDD" id="cd02896">
    <property type="entry name" value="complement_C3_C4_C5"/>
    <property type="match status" value="1"/>
</dbReference>
<dbReference type="Gene3D" id="1.20.91.20">
    <property type="entry name" value="Anaphylotoxins (complement system)"/>
    <property type="match status" value="1"/>
</dbReference>
<dbReference type="InterPro" id="IPR011626">
    <property type="entry name" value="Alpha-macroglobulin_TED"/>
</dbReference>
<evidence type="ECO:0000259" key="10">
    <source>
        <dbReference type="PROSITE" id="PS50189"/>
    </source>
</evidence>
<dbReference type="Pfam" id="PF00207">
    <property type="entry name" value="A2M"/>
    <property type="match status" value="1"/>
</dbReference>
<dbReference type="GO" id="GO:0004867">
    <property type="term" value="F:serine-type endopeptidase inhibitor activity"/>
    <property type="evidence" value="ECO:0007669"/>
    <property type="project" value="UniProtKB-KW"/>
</dbReference>
<dbReference type="InterPro" id="IPR040839">
    <property type="entry name" value="MG4"/>
</dbReference>
<dbReference type="SMART" id="SM01361">
    <property type="entry name" value="A2M_recep"/>
    <property type="match status" value="1"/>
</dbReference>
<evidence type="ECO:0000256" key="6">
    <source>
        <dbReference type="ARBA" id="ARBA00022900"/>
    </source>
</evidence>
<evidence type="ECO:0000259" key="9">
    <source>
        <dbReference type="PROSITE" id="PS01178"/>
    </source>
</evidence>
<comment type="subcellular location">
    <subcellularLocation>
        <location evidence="1">Secreted</location>
    </subcellularLocation>
</comment>
<evidence type="ECO:0000256" key="3">
    <source>
        <dbReference type="ARBA" id="ARBA00022525"/>
    </source>
</evidence>
<dbReference type="PROSITE" id="PS50189">
    <property type="entry name" value="NTR"/>
    <property type="match status" value="1"/>
</dbReference>
<dbReference type="Gene3D" id="6.20.50.160">
    <property type="match status" value="1"/>
</dbReference>
<dbReference type="SUPFAM" id="SSF48239">
    <property type="entry name" value="Terpenoid cyclases/Protein prenyltransferases"/>
    <property type="match status" value="1"/>
</dbReference>
<keyword evidence="8" id="KW-0325">Glycoprotein</keyword>
<dbReference type="Pfam" id="PF01821">
    <property type="entry name" value="ANATO"/>
    <property type="match status" value="1"/>
</dbReference>
<dbReference type="InterPro" id="IPR008930">
    <property type="entry name" value="Terpenoid_cyclase/PrenylTrfase"/>
</dbReference>
<keyword evidence="12" id="KW-1185">Reference proteome</keyword>
<dbReference type="SMART" id="SM01360">
    <property type="entry name" value="A2M"/>
    <property type="match status" value="1"/>
</dbReference>